<organism evidence="6 7">
    <name type="scientific">Aspergillus flavus (strain ATCC 200026 / FGSC A1120 / IAM 13836 / NRRL 3357 / JCM 12722 / SRRC 167)</name>
    <dbReference type="NCBI Taxonomy" id="332952"/>
    <lineage>
        <taxon>Eukaryota</taxon>
        <taxon>Fungi</taxon>
        <taxon>Dikarya</taxon>
        <taxon>Ascomycota</taxon>
        <taxon>Pezizomycotina</taxon>
        <taxon>Eurotiomycetes</taxon>
        <taxon>Eurotiomycetidae</taxon>
        <taxon>Eurotiales</taxon>
        <taxon>Aspergillaceae</taxon>
        <taxon>Aspergillus</taxon>
        <taxon>Aspergillus subgen. Circumdati</taxon>
    </lineage>
</organism>
<evidence type="ECO:0000256" key="3">
    <source>
        <dbReference type="ARBA" id="ARBA00023128"/>
    </source>
</evidence>
<dbReference type="GO" id="GO:0005743">
    <property type="term" value="C:mitochondrial inner membrane"/>
    <property type="evidence" value="ECO:0007669"/>
    <property type="project" value="UniProtKB-SubCell"/>
</dbReference>
<evidence type="ECO:0000256" key="4">
    <source>
        <dbReference type="ARBA" id="ARBA00023136"/>
    </source>
</evidence>
<gene>
    <name evidence="6" type="ORF">F9C07_2226615</name>
</gene>
<evidence type="ECO:0000256" key="2">
    <source>
        <dbReference type="ARBA" id="ARBA00022792"/>
    </source>
</evidence>
<keyword evidence="7" id="KW-1185">Reference proteome</keyword>
<dbReference type="VEuPathDB" id="FungiDB:F9C07_2226615"/>
<dbReference type="EMBL" id="CP044622">
    <property type="protein sequence ID" value="QRD83107.1"/>
    <property type="molecule type" value="Genomic_DNA"/>
</dbReference>
<sequence>MSDKKGILTNFVATQTERSKYVMYPYLLSVYGLGAATTYAMIRMVFGHKTWFGKD</sequence>
<evidence type="ECO:0000313" key="6">
    <source>
        <dbReference type="EMBL" id="QRD83107.1"/>
    </source>
</evidence>
<evidence type="ECO:0000256" key="5">
    <source>
        <dbReference type="SAM" id="Phobius"/>
    </source>
</evidence>
<comment type="subcellular location">
    <subcellularLocation>
        <location evidence="1">Mitochondrion inner membrane</location>
    </subcellularLocation>
</comment>
<dbReference type="Pfam" id="PF02238">
    <property type="entry name" value="COX7a"/>
    <property type="match status" value="1"/>
</dbReference>
<feature type="transmembrane region" description="Helical" evidence="5">
    <location>
        <begin position="21"/>
        <end position="42"/>
    </location>
</feature>
<dbReference type="AlphaFoldDB" id="A0A7U2MG97"/>
<keyword evidence="2" id="KW-0999">Mitochondrion inner membrane</keyword>
<reference evidence="7" key="1">
    <citation type="journal article" date="2021" name="G3 (Bethesda)">
        <title>Chromosome assembled and annotated genome sequence of Aspergillus flavus NRRL 3357.</title>
        <authorList>
            <person name="Skerker J.M."/>
            <person name="Pianalto K.M."/>
            <person name="Mondo S.J."/>
            <person name="Yang K."/>
            <person name="Arkin A.P."/>
            <person name="Keller N.P."/>
            <person name="Grigoriev I.V."/>
            <person name="Louise Glass N.L."/>
        </authorList>
    </citation>
    <scope>NUCLEOTIDE SEQUENCE [LARGE SCALE GENOMIC DNA]</scope>
    <source>
        <strain evidence="7">ATCC 200026 / FGSC A1120 / IAM 13836 / NRRL 3357 / JCM 12722 / SRRC 167</strain>
    </source>
</reference>
<keyword evidence="5" id="KW-1133">Transmembrane helix</keyword>
<dbReference type="Proteomes" id="UP000596276">
    <property type="component" value="Chromosome 2"/>
</dbReference>
<evidence type="ECO:0000256" key="1">
    <source>
        <dbReference type="ARBA" id="ARBA00004273"/>
    </source>
</evidence>
<name>A0A7U2MG97_ASPFN</name>
<accession>A0A7U2MG97</accession>
<keyword evidence="5" id="KW-0812">Transmembrane</keyword>
<dbReference type="InterPro" id="IPR039297">
    <property type="entry name" value="COX7a"/>
</dbReference>
<keyword evidence="3" id="KW-0496">Mitochondrion</keyword>
<keyword evidence="4 5" id="KW-0472">Membrane</keyword>
<evidence type="ECO:0000313" key="7">
    <source>
        <dbReference type="Proteomes" id="UP000596276"/>
    </source>
</evidence>
<protein>
    <submittedName>
        <fullName evidence="6">Uncharacterized protein</fullName>
    </submittedName>
</protein>
<dbReference type="VEuPathDB" id="FungiDB:AFLA_000428"/>
<proteinExistence type="predicted"/>